<keyword evidence="2" id="KW-1003">Cell membrane</keyword>
<keyword evidence="5 6" id="KW-0472">Membrane</keyword>
<proteinExistence type="predicted"/>
<name>A0A6N7IUF7_9FIRM</name>
<dbReference type="GO" id="GO:0005886">
    <property type="term" value="C:plasma membrane"/>
    <property type="evidence" value="ECO:0007669"/>
    <property type="project" value="UniProtKB-SubCell"/>
</dbReference>
<dbReference type="Pfam" id="PF00482">
    <property type="entry name" value="T2SSF"/>
    <property type="match status" value="1"/>
</dbReference>
<evidence type="ECO:0000256" key="3">
    <source>
        <dbReference type="ARBA" id="ARBA00022692"/>
    </source>
</evidence>
<evidence type="ECO:0000256" key="5">
    <source>
        <dbReference type="ARBA" id="ARBA00023136"/>
    </source>
</evidence>
<evidence type="ECO:0000259" key="7">
    <source>
        <dbReference type="Pfam" id="PF00482"/>
    </source>
</evidence>
<keyword evidence="9" id="KW-1185">Reference proteome</keyword>
<evidence type="ECO:0000256" key="1">
    <source>
        <dbReference type="ARBA" id="ARBA00004651"/>
    </source>
</evidence>
<reference evidence="8 9" key="1">
    <citation type="submission" date="2019-10" db="EMBL/GenBank/DDBJ databases">
        <title>Comparative genomics of sulfur disproportionating microorganisms.</title>
        <authorList>
            <person name="Ward L.M."/>
            <person name="Bertran E."/>
            <person name="Johnston D."/>
        </authorList>
    </citation>
    <scope>NUCLEOTIDE SEQUENCE [LARGE SCALE GENOMIC DNA]</scope>
    <source>
        <strain evidence="8 9">DSM 14055</strain>
    </source>
</reference>
<sequence length="296" mass="32172">MILLLTGVMAFIAACLLAWGIVLFLRRNPLEEQAEAMQNDDQRRAGPSLWCRLWCTDIYGIEEKPAAEVAVVSAAVAGGLAIMFLRPHLALLVCAAAFVAAPRFYGQLIQSRLRMAFAEDLGAAVRALGRGLRGGTELKRAFEYAAKEVGGIVGSEFMRVVEDSKGGKIENAVEKMAGRVNITEAWMLADAVRQLSRAGGGRNSLDLLDACADEIAARRARVRRVGAQTTQVRVEGAVASIVPVAMFLWFFFGYGEDYRVMVETAQGRTLLAVAVLTLVACWVITFAILRRVGMSE</sequence>
<evidence type="ECO:0000256" key="6">
    <source>
        <dbReference type="SAM" id="Phobius"/>
    </source>
</evidence>
<feature type="transmembrane region" description="Helical" evidence="6">
    <location>
        <begin position="89"/>
        <end position="106"/>
    </location>
</feature>
<gene>
    <name evidence="8" type="ORF">GFC01_10780</name>
</gene>
<comment type="caution">
    <text evidence="8">The sequence shown here is derived from an EMBL/GenBank/DDBJ whole genome shotgun (WGS) entry which is preliminary data.</text>
</comment>
<accession>A0A6N7IUF7</accession>
<feature type="domain" description="Type II secretion system protein GspF" evidence="7">
    <location>
        <begin position="125"/>
        <end position="250"/>
    </location>
</feature>
<evidence type="ECO:0000256" key="4">
    <source>
        <dbReference type="ARBA" id="ARBA00022989"/>
    </source>
</evidence>
<dbReference type="PANTHER" id="PTHR35007">
    <property type="entry name" value="INTEGRAL MEMBRANE PROTEIN-RELATED"/>
    <property type="match status" value="1"/>
</dbReference>
<keyword evidence="3 6" id="KW-0812">Transmembrane</keyword>
<comment type="subcellular location">
    <subcellularLocation>
        <location evidence="1">Cell membrane</location>
        <topology evidence="1">Multi-pass membrane protein</topology>
    </subcellularLocation>
</comment>
<evidence type="ECO:0000313" key="8">
    <source>
        <dbReference type="EMBL" id="MQL52738.1"/>
    </source>
</evidence>
<dbReference type="OrthoDB" id="1808935at2"/>
<organism evidence="8 9">
    <name type="scientific">Desulfofundulus thermobenzoicus</name>
    <dbReference type="NCBI Taxonomy" id="29376"/>
    <lineage>
        <taxon>Bacteria</taxon>
        <taxon>Bacillati</taxon>
        <taxon>Bacillota</taxon>
        <taxon>Clostridia</taxon>
        <taxon>Eubacteriales</taxon>
        <taxon>Peptococcaceae</taxon>
        <taxon>Desulfofundulus</taxon>
    </lineage>
</organism>
<dbReference type="EMBL" id="WHYR01000028">
    <property type="protein sequence ID" value="MQL52738.1"/>
    <property type="molecule type" value="Genomic_DNA"/>
</dbReference>
<dbReference type="PANTHER" id="PTHR35007:SF1">
    <property type="entry name" value="PILUS ASSEMBLY PROTEIN"/>
    <property type="match status" value="1"/>
</dbReference>
<dbReference type="InterPro" id="IPR018076">
    <property type="entry name" value="T2SS_GspF_dom"/>
</dbReference>
<feature type="transmembrane region" description="Helical" evidence="6">
    <location>
        <begin position="271"/>
        <end position="289"/>
    </location>
</feature>
<dbReference type="RefSeq" id="WP_152947155.1">
    <property type="nucleotide sequence ID" value="NZ_WHYR01000028.1"/>
</dbReference>
<keyword evidence="4 6" id="KW-1133">Transmembrane helix</keyword>
<feature type="transmembrane region" description="Helical" evidence="6">
    <location>
        <begin position="6"/>
        <end position="25"/>
    </location>
</feature>
<protein>
    <recommendedName>
        <fullName evidence="7">Type II secretion system protein GspF domain-containing protein</fullName>
    </recommendedName>
</protein>
<evidence type="ECO:0000256" key="2">
    <source>
        <dbReference type="ARBA" id="ARBA00022475"/>
    </source>
</evidence>
<dbReference type="Proteomes" id="UP000441717">
    <property type="component" value="Unassembled WGS sequence"/>
</dbReference>
<feature type="transmembrane region" description="Helical" evidence="6">
    <location>
        <begin position="232"/>
        <end position="251"/>
    </location>
</feature>
<dbReference type="AlphaFoldDB" id="A0A6N7IUF7"/>
<evidence type="ECO:0000313" key="9">
    <source>
        <dbReference type="Proteomes" id="UP000441717"/>
    </source>
</evidence>